<sequence>MLRLLGRTAPAFKYLSGFGFFEPRVILSWDIPVSVFPSLHGPPPTPTPAATSPRASLWGCWGADHSVVLYLLLSLACRPPKFFPLFFHLFHRETS</sequence>
<gene>
    <name evidence="1" type="ORF">KC01_LOCUS42225</name>
</gene>
<evidence type="ECO:0000313" key="2">
    <source>
        <dbReference type="Proteomes" id="UP001497482"/>
    </source>
</evidence>
<dbReference type="Proteomes" id="UP001497482">
    <property type="component" value="Chromosome 9"/>
</dbReference>
<dbReference type="EMBL" id="OZ035831">
    <property type="protein sequence ID" value="CAL1616477.1"/>
    <property type="molecule type" value="Genomic_DNA"/>
</dbReference>
<accession>A0AAV2MTD8</accession>
<organism evidence="1 2">
    <name type="scientific">Knipowitschia caucasica</name>
    <name type="common">Caucasian dwarf goby</name>
    <name type="synonym">Pomatoschistus caucasicus</name>
    <dbReference type="NCBI Taxonomy" id="637954"/>
    <lineage>
        <taxon>Eukaryota</taxon>
        <taxon>Metazoa</taxon>
        <taxon>Chordata</taxon>
        <taxon>Craniata</taxon>
        <taxon>Vertebrata</taxon>
        <taxon>Euteleostomi</taxon>
        <taxon>Actinopterygii</taxon>
        <taxon>Neopterygii</taxon>
        <taxon>Teleostei</taxon>
        <taxon>Neoteleostei</taxon>
        <taxon>Acanthomorphata</taxon>
        <taxon>Gobiaria</taxon>
        <taxon>Gobiiformes</taxon>
        <taxon>Gobioidei</taxon>
        <taxon>Gobiidae</taxon>
        <taxon>Gobiinae</taxon>
        <taxon>Knipowitschia</taxon>
    </lineage>
</organism>
<name>A0AAV2MTD8_KNICA</name>
<protein>
    <submittedName>
        <fullName evidence="1">Uncharacterized protein</fullName>
    </submittedName>
</protein>
<dbReference type="AlphaFoldDB" id="A0AAV2MTD8"/>
<reference evidence="1 2" key="1">
    <citation type="submission" date="2024-04" db="EMBL/GenBank/DDBJ databases">
        <authorList>
            <person name="Waldvogel A.-M."/>
            <person name="Schoenle A."/>
        </authorList>
    </citation>
    <scope>NUCLEOTIDE SEQUENCE [LARGE SCALE GENOMIC DNA]</scope>
</reference>
<evidence type="ECO:0000313" key="1">
    <source>
        <dbReference type="EMBL" id="CAL1616477.1"/>
    </source>
</evidence>
<keyword evidence="2" id="KW-1185">Reference proteome</keyword>
<proteinExistence type="predicted"/>